<dbReference type="Pfam" id="PF08472">
    <property type="entry name" value="S6PP_C"/>
    <property type="match status" value="1"/>
</dbReference>
<keyword evidence="6 8" id="KW-0460">Magnesium</keyword>
<evidence type="ECO:0000256" key="5">
    <source>
        <dbReference type="ARBA" id="ARBA00022801"/>
    </source>
</evidence>
<evidence type="ECO:0000256" key="2">
    <source>
        <dbReference type="ARBA" id="ARBA00005070"/>
    </source>
</evidence>
<comment type="function">
    <text evidence="8">Catalyzes the final step of sucrose synthesis.</text>
</comment>
<dbReference type="Pfam" id="PF05116">
    <property type="entry name" value="S6PP"/>
    <property type="match status" value="2"/>
</dbReference>
<organism evidence="11 12">
    <name type="scientific">Urochloa decumbens</name>
    <dbReference type="NCBI Taxonomy" id="240449"/>
    <lineage>
        <taxon>Eukaryota</taxon>
        <taxon>Viridiplantae</taxon>
        <taxon>Streptophyta</taxon>
        <taxon>Embryophyta</taxon>
        <taxon>Tracheophyta</taxon>
        <taxon>Spermatophyta</taxon>
        <taxon>Magnoliopsida</taxon>
        <taxon>Liliopsida</taxon>
        <taxon>Poales</taxon>
        <taxon>Poaceae</taxon>
        <taxon>PACMAD clade</taxon>
        <taxon>Panicoideae</taxon>
        <taxon>Panicodae</taxon>
        <taxon>Paniceae</taxon>
        <taxon>Melinidinae</taxon>
        <taxon>Urochloa</taxon>
    </lineage>
</organism>
<dbReference type="SUPFAM" id="SSF54427">
    <property type="entry name" value="NTF2-like"/>
    <property type="match status" value="1"/>
</dbReference>
<dbReference type="Gene3D" id="3.90.1070.10">
    <property type="match status" value="1"/>
</dbReference>
<keyword evidence="12" id="KW-1185">Reference proteome</keyword>
<comment type="similarity">
    <text evidence="3 8">Belongs to the sucrose phosphatase family.</text>
</comment>
<dbReference type="InterPro" id="IPR051518">
    <property type="entry name" value="Sucrose_Phosphatase"/>
</dbReference>
<dbReference type="Gene3D" id="3.10.450.50">
    <property type="match status" value="1"/>
</dbReference>
<evidence type="ECO:0000256" key="4">
    <source>
        <dbReference type="ARBA" id="ARBA00011738"/>
    </source>
</evidence>
<evidence type="ECO:0000313" key="11">
    <source>
        <dbReference type="EMBL" id="CAL4895729.1"/>
    </source>
</evidence>
<evidence type="ECO:0000256" key="3">
    <source>
        <dbReference type="ARBA" id="ARBA00007211"/>
    </source>
</evidence>
<reference evidence="11" key="1">
    <citation type="submission" date="2024-10" db="EMBL/GenBank/DDBJ databases">
        <authorList>
            <person name="Ryan C."/>
        </authorList>
    </citation>
    <scope>NUCLEOTIDE SEQUENCE [LARGE SCALE GENOMIC DNA]</scope>
</reference>
<feature type="domain" description="Sucrose-phosphatase C-terminal" evidence="10">
    <location>
        <begin position="333"/>
        <end position="462"/>
    </location>
</feature>
<dbReference type="InterPro" id="IPR036412">
    <property type="entry name" value="HAD-like_sf"/>
</dbReference>
<comment type="catalytic activity">
    <reaction evidence="7 8">
        <text>sucrose 6(F)-phosphate + H2O = sucrose + phosphate</text>
        <dbReference type="Rhea" id="RHEA:19289"/>
        <dbReference type="ChEBI" id="CHEBI:15377"/>
        <dbReference type="ChEBI" id="CHEBI:17992"/>
        <dbReference type="ChEBI" id="CHEBI:43474"/>
        <dbReference type="ChEBI" id="CHEBI:57723"/>
        <dbReference type="EC" id="3.1.3.24"/>
    </reaction>
</comment>
<dbReference type="EMBL" id="OZ075120">
    <property type="protein sequence ID" value="CAL4895729.1"/>
    <property type="molecule type" value="Genomic_DNA"/>
</dbReference>
<dbReference type="SUPFAM" id="SSF56784">
    <property type="entry name" value="HAD-like"/>
    <property type="match status" value="1"/>
</dbReference>
<dbReference type="InterPro" id="IPR006379">
    <property type="entry name" value="HAD-SF_hydro_IIB"/>
</dbReference>
<dbReference type="Proteomes" id="UP001497457">
    <property type="component" value="Chromosome 10rd"/>
</dbReference>
<evidence type="ECO:0000259" key="10">
    <source>
        <dbReference type="Pfam" id="PF08472"/>
    </source>
</evidence>
<evidence type="ECO:0000256" key="8">
    <source>
        <dbReference type="RuleBase" id="RU368007"/>
    </source>
</evidence>
<dbReference type="PANTHER" id="PTHR46521">
    <property type="entry name" value="SUCROSE-PHOSPHATASE 2-RELATED"/>
    <property type="match status" value="1"/>
</dbReference>
<dbReference type="InterPro" id="IPR013679">
    <property type="entry name" value="SPP_C"/>
</dbReference>
<dbReference type="EC" id="3.1.3.24" evidence="8"/>
<evidence type="ECO:0000256" key="7">
    <source>
        <dbReference type="ARBA" id="ARBA00048036"/>
    </source>
</evidence>
<feature type="domain" description="Sucrose phosphatase-like" evidence="9">
    <location>
        <begin position="168"/>
        <end position="311"/>
    </location>
</feature>
<dbReference type="PANTHER" id="PTHR46521:SF10">
    <property type="entry name" value="SUCROSE-PHOSPHATASE"/>
    <property type="match status" value="1"/>
</dbReference>
<dbReference type="InterPro" id="IPR032710">
    <property type="entry name" value="NTF2-like_dom_sf"/>
</dbReference>
<dbReference type="GO" id="GO:0050307">
    <property type="term" value="F:sucrose-phosphate phosphatase activity"/>
    <property type="evidence" value="ECO:0007669"/>
    <property type="project" value="UniProtKB-UniRule"/>
</dbReference>
<dbReference type="AlphaFoldDB" id="A0ABC8VS76"/>
<comment type="pathway">
    <text evidence="2 8">Glycan biosynthesis; sucrose biosynthesis; sucrose from D-fructose 6-phosphate and UDP-alpha-D-glucose: step 2/2.</text>
</comment>
<accession>A0ABC8VS76</accession>
<evidence type="ECO:0000259" key="9">
    <source>
        <dbReference type="Pfam" id="PF05116"/>
    </source>
</evidence>
<comment type="cofactor">
    <cofactor evidence="1 8">
        <name>Mg(2+)</name>
        <dbReference type="ChEBI" id="CHEBI:18420"/>
    </cofactor>
</comment>
<dbReference type="InterPro" id="IPR006380">
    <property type="entry name" value="SPP-like_dom"/>
</dbReference>
<dbReference type="Gene3D" id="3.40.50.1000">
    <property type="entry name" value="HAD superfamily/HAD-like"/>
    <property type="match status" value="2"/>
</dbReference>
<dbReference type="InterPro" id="IPR012847">
    <property type="entry name" value="Sucrose_phosphatase_pln/cyn"/>
</dbReference>
<comment type="subunit">
    <text evidence="4 8">Homodimer.</text>
</comment>
<name>A0ABC8VS76_9POAL</name>
<dbReference type="GO" id="GO:0005986">
    <property type="term" value="P:sucrose biosynthetic process"/>
    <property type="evidence" value="ECO:0007669"/>
    <property type="project" value="UniProtKB-UniRule"/>
</dbReference>
<protein>
    <recommendedName>
        <fullName evidence="8">Sucrose-phosphatase</fullName>
        <ecNumber evidence="8">3.1.3.24</ecNumber>
    </recommendedName>
</protein>
<dbReference type="NCBIfam" id="TIGR01484">
    <property type="entry name" value="HAD-SF-IIB"/>
    <property type="match status" value="1"/>
</dbReference>
<evidence type="ECO:0000256" key="1">
    <source>
        <dbReference type="ARBA" id="ARBA00001946"/>
    </source>
</evidence>
<keyword evidence="5 8" id="KW-0378">Hydrolase</keyword>
<sequence length="474" mass="52990">MDKLEGSARLMIVSDLDHTMVDHDDPEDLSLLRFGALWEAEFSHDSLLIFSTGRPPVAYKDLRKEKPLITPDIIVMSVGTVIAYGADMVRDVDWEEYLNSNWDRDIVVEEAEKFPQLKHQACFHRVTCMITLFFFLGGGGGGGGSDTRLNSSISVCGMPYLSALLILVWMQFENDRGPHKVSFLVDEQGAQEVMDALPQRLQKRGIHVKIIFSHGVLLDVVPQGAGKGQALQYLLNKFSSQGKAPINTLVCGDSGNDTELFSVPSIHGVMVSNAQEELLQWYAENATYNPKIIHATKRCAAGIMEAIGHFKLGPNVSARDLELPYPKLDIIKPADVVVKFYVLYEKWRRGEVQKSSSVIQYLKSMANLNGTIIHPSGLEHSLHASIDALSSCYGDKQGKKFRAWVDKLVTSRIGTSNWLVKFENWEMEDDARHCCHTTVQLNVNSETPEGLELVHIHKTWLEEHSAGSEHTFIV</sequence>
<dbReference type="CDD" id="cd02605">
    <property type="entry name" value="HAD_SPP"/>
    <property type="match status" value="1"/>
</dbReference>
<evidence type="ECO:0000256" key="6">
    <source>
        <dbReference type="ARBA" id="ARBA00022842"/>
    </source>
</evidence>
<dbReference type="NCBIfam" id="TIGR01485">
    <property type="entry name" value="SPP_plant-cyano"/>
    <property type="match status" value="1"/>
</dbReference>
<proteinExistence type="inferred from homology"/>
<gene>
    <name evidence="11" type="ORF">URODEC1_LOCUS6207</name>
</gene>
<dbReference type="NCBIfam" id="TIGR01482">
    <property type="entry name" value="SPP-subfamily"/>
    <property type="match status" value="1"/>
</dbReference>
<feature type="domain" description="Sucrose phosphatase-like" evidence="9">
    <location>
        <begin position="9"/>
        <end position="121"/>
    </location>
</feature>
<dbReference type="GO" id="GO:0000287">
    <property type="term" value="F:magnesium ion binding"/>
    <property type="evidence" value="ECO:0007669"/>
    <property type="project" value="UniProtKB-UniRule"/>
</dbReference>
<evidence type="ECO:0000313" key="12">
    <source>
        <dbReference type="Proteomes" id="UP001497457"/>
    </source>
</evidence>
<dbReference type="InterPro" id="IPR023214">
    <property type="entry name" value="HAD_sf"/>
</dbReference>